<organism evidence="2 3">
    <name type="scientific">Caerostris darwini</name>
    <dbReference type="NCBI Taxonomy" id="1538125"/>
    <lineage>
        <taxon>Eukaryota</taxon>
        <taxon>Metazoa</taxon>
        <taxon>Ecdysozoa</taxon>
        <taxon>Arthropoda</taxon>
        <taxon>Chelicerata</taxon>
        <taxon>Arachnida</taxon>
        <taxon>Araneae</taxon>
        <taxon>Araneomorphae</taxon>
        <taxon>Entelegynae</taxon>
        <taxon>Araneoidea</taxon>
        <taxon>Araneidae</taxon>
        <taxon>Caerostris</taxon>
    </lineage>
</organism>
<dbReference type="AlphaFoldDB" id="A0AAV4WNR9"/>
<evidence type="ECO:0000313" key="2">
    <source>
        <dbReference type="EMBL" id="GIY83193.1"/>
    </source>
</evidence>
<dbReference type="EMBL" id="BPLQ01014794">
    <property type="protein sequence ID" value="GIY83193.1"/>
    <property type="molecule type" value="Genomic_DNA"/>
</dbReference>
<reference evidence="2 3" key="1">
    <citation type="submission" date="2021-06" db="EMBL/GenBank/DDBJ databases">
        <title>Caerostris darwini draft genome.</title>
        <authorList>
            <person name="Kono N."/>
            <person name="Arakawa K."/>
        </authorList>
    </citation>
    <scope>NUCLEOTIDE SEQUENCE [LARGE SCALE GENOMIC DNA]</scope>
</reference>
<proteinExistence type="predicted"/>
<sequence length="87" mass="9826">MRTAKSPLGREYFSSGIIIVSIHLHNTKFELCERECRNVKAMNKARLPSLAKTELFVLAKLTLHRGGRHRRLRTPTTASNPLQVTVG</sequence>
<feature type="region of interest" description="Disordered" evidence="1">
    <location>
        <begin position="68"/>
        <end position="87"/>
    </location>
</feature>
<evidence type="ECO:0000256" key="1">
    <source>
        <dbReference type="SAM" id="MobiDB-lite"/>
    </source>
</evidence>
<comment type="caution">
    <text evidence="2">The sequence shown here is derived from an EMBL/GenBank/DDBJ whole genome shotgun (WGS) entry which is preliminary data.</text>
</comment>
<accession>A0AAV4WNR9</accession>
<evidence type="ECO:0000313" key="3">
    <source>
        <dbReference type="Proteomes" id="UP001054837"/>
    </source>
</evidence>
<name>A0AAV4WNR9_9ARAC</name>
<dbReference type="Proteomes" id="UP001054837">
    <property type="component" value="Unassembled WGS sequence"/>
</dbReference>
<feature type="compositionally biased region" description="Polar residues" evidence="1">
    <location>
        <begin position="75"/>
        <end position="87"/>
    </location>
</feature>
<gene>
    <name evidence="2" type="ORF">CDAR_612701</name>
</gene>
<keyword evidence="3" id="KW-1185">Reference proteome</keyword>
<protein>
    <submittedName>
        <fullName evidence="2">Uncharacterized protein</fullName>
    </submittedName>
</protein>